<gene>
    <name evidence="1" type="ORF">J2Z17_001303</name>
</gene>
<name>A0ABS4DW24_9HYPH</name>
<dbReference type="RefSeq" id="WP_209943328.1">
    <property type="nucleotide sequence ID" value="NZ_JAGGJU010000003.1"/>
</dbReference>
<sequence>MTGVVNRGNLFAALCGAILISAVMTAILGGQIGRRAAILSQGSQVLLSIRPVDPRDLLRGEYVALSPDIDRVPADLVKDKPSDAGGQQVLRVRLKPTAEGETWQIAEAAFDRLEPQDGTVVIESLPFDPPRETAGSARDYHVRYGIERFYLPEGEGPRVEAAARAKPLMLGVRVDDAGRAQVESLFIDGEPVYTVGSE</sequence>
<dbReference type="Pfam" id="PF14345">
    <property type="entry name" value="GDYXXLXY"/>
    <property type="match status" value="1"/>
</dbReference>
<organism evidence="1 2">
    <name type="scientific">Rhizobium halophytocola</name>
    <dbReference type="NCBI Taxonomy" id="735519"/>
    <lineage>
        <taxon>Bacteria</taxon>
        <taxon>Pseudomonadati</taxon>
        <taxon>Pseudomonadota</taxon>
        <taxon>Alphaproteobacteria</taxon>
        <taxon>Hyphomicrobiales</taxon>
        <taxon>Rhizobiaceae</taxon>
        <taxon>Rhizobium/Agrobacterium group</taxon>
        <taxon>Rhizobium</taxon>
    </lineage>
</organism>
<proteinExistence type="predicted"/>
<dbReference type="InterPro" id="IPR025833">
    <property type="entry name" value="GDYXXLXY"/>
</dbReference>
<evidence type="ECO:0000313" key="1">
    <source>
        <dbReference type="EMBL" id="MBP1849882.1"/>
    </source>
</evidence>
<reference evidence="1 2" key="1">
    <citation type="submission" date="2021-03" db="EMBL/GenBank/DDBJ databases">
        <title>Genomic Encyclopedia of Type Strains, Phase IV (KMG-IV): sequencing the most valuable type-strain genomes for metagenomic binning, comparative biology and taxonomic classification.</title>
        <authorList>
            <person name="Goeker M."/>
        </authorList>
    </citation>
    <scope>NUCLEOTIDE SEQUENCE [LARGE SCALE GENOMIC DNA]</scope>
    <source>
        <strain evidence="1 2">DSM 21600</strain>
    </source>
</reference>
<dbReference type="Proteomes" id="UP000759443">
    <property type="component" value="Unassembled WGS sequence"/>
</dbReference>
<keyword evidence="2" id="KW-1185">Reference proteome</keyword>
<protein>
    <submittedName>
        <fullName evidence="1">Membrane-anchored protein</fullName>
    </submittedName>
</protein>
<dbReference type="EMBL" id="JAGGJU010000003">
    <property type="protein sequence ID" value="MBP1849882.1"/>
    <property type="molecule type" value="Genomic_DNA"/>
</dbReference>
<comment type="caution">
    <text evidence="1">The sequence shown here is derived from an EMBL/GenBank/DDBJ whole genome shotgun (WGS) entry which is preliminary data.</text>
</comment>
<accession>A0ABS4DW24</accession>
<evidence type="ECO:0000313" key="2">
    <source>
        <dbReference type="Proteomes" id="UP000759443"/>
    </source>
</evidence>